<organism evidence="30 31">
    <name type="scientific">Phytophthora cactorum</name>
    <dbReference type="NCBI Taxonomy" id="29920"/>
    <lineage>
        <taxon>Eukaryota</taxon>
        <taxon>Sar</taxon>
        <taxon>Stramenopiles</taxon>
        <taxon>Oomycota</taxon>
        <taxon>Peronosporomycetes</taxon>
        <taxon>Peronosporales</taxon>
        <taxon>Peronosporaceae</taxon>
        <taxon>Phytophthora</taxon>
    </lineage>
</organism>
<dbReference type="GO" id="GO:0005765">
    <property type="term" value="C:lysosomal membrane"/>
    <property type="evidence" value="ECO:0007669"/>
    <property type="project" value="UniProtKB-SubCell"/>
</dbReference>
<evidence type="ECO:0000256" key="3">
    <source>
        <dbReference type="ARBA" id="ARBA00022448"/>
    </source>
</evidence>
<comment type="function">
    <text evidence="23">Lysosomal dipeptide uniporter that selectively exports lysine, arginine or histidine-containing dipeptides with a net positive charge from the lysosome lumen into the cytosol. Could play a role in a specific type of protein O-glycosylation indirectly regulating macrophages migration and tissue invasion. Also essential for liver homeostasis.</text>
</comment>
<dbReference type="InterPro" id="IPR011701">
    <property type="entry name" value="MFS"/>
</dbReference>
<keyword evidence="5 25" id="KW-1133">Transmembrane helix</keyword>
<keyword evidence="6 25" id="KW-0472">Membrane</keyword>
<feature type="transmembrane region" description="Helical" evidence="25">
    <location>
        <begin position="699"/>
        <end position="723"/>
    </location>
</feature>
<comment type="catalytic activity">
    <reaction evidence="17">
        <text>L-arginyl-glycine(out) = L-arginyl-glycine(in)</text>
        <dbReference type="Rhea" id="RHEA:79391"/>
        <dbReference type="ChEBI" id="CHEBI:229955"/>
    </reaction>
</comment>
<feature type="transmembrane region" description="Helical" evidence="25">
    <location>
        <begin position="730"/>
        <end position="755"/>
    </location>
</feature>
<dbReference type="Proteomes" id="UP000736787">
    <property type="component" value="Unassembled WGS sequence"/>
</dbReference>
<evidence type="ECO:0000256" key="13">
    <source>
        <dbReference type="ARBA" id="ARBA00044893"/>
    </source>
</evidence>
<evidence type="ECO:0000256" key="14">
    <source>
        <dbReference type="ARBA" id="ARBA00044898"/>
    </source>
</evidence>
<gene>
    <name evidence="30" type="ORF">PC110_g5045</name>
    <name evidence="27" type="ORF">PC115_g2333</name>
    <name evidence="28" type="ORF">PC117_g2786</name>
    <name evidence="29" type="ORF">PC129_g2013</name>
</gene>
<dbReference type="PROSITE" id="PS50096">
    <property type="entry name" value="IQ"/>
    <property type="match status" value="2"/>
</dbReference>
<evidence type="ECO:0000256" key="21">
    <source>
        <dbReference type="ARBA" id="ARBA00044985"/>
    </source>
</evidence>
<evidence type="ECO:0000256" key="17">
    <source>
        <dbReference type="ARBA" id="ARBA00044903"/>
    </source>
</evidence>
<comment type="catalytic activity">
    <reaction evidence="9">
        <text>L-histidyl-glycine(out) = L-histidyl-glycine(in)</text>
        <dbReference type="Rhea" id="RHEA:79395"/>
        <dbReference type="ChEBI" id="CHEBI:229957"/>
    </reaction>
</comment>
<protein>
    <recommendedName>
        <fullName evidence="21">Lysosomal dipeptide transporter MFSD1</fullName>
    </recommendedName>
    <alternativeName>
        <fullName evidence="22">Major facilitator superfamily domain-containing protein 1</fullName>
    </alternativeName>
</protein>
<evidence type="ECO:0000313" key="30">
    <source>
        <dbReference type="EMBL" id="RAW38740.1"/>
    </source>
</evidence>
<dbReference type="InterPro" id="IPR052187">
    <property type="entry name" value="MFSD1"/>
</dbReference>
<dbReference type="EMBL" id="MJFZ01000082">
    <property type="protein sequence ID" value="RAW38740.1"/>
    <property type="molecule type" value="Genomic_DNA"/>
</dbReference>
<evidence type="ECO:0000256" key="12">
    <source>
        <dbReference type="ARBA" id="ARBA00044891"/>
    </source>
</evidence>
<dbReference type="EMBL" id="RCMI01000033">
    <property type="protein sequence ID" value="KAG2940813.1"/>
    <property type="molecule type" value="Genomic_DNA"/>
</dbReference>
<evidence type="ECO:0000313" key="29">
    <source>
        <dbReference type="EMBL" id="KAG3227447.1"/>
    </source>
</evidence>
<evidence type="ECO:0000313" key="27">
    <source>
        <dbReference type="EMBL" id="KAG2940813.1"/>
    </source>
</evidence>
<feature type="transmembrane region" description="Helical" evidence="25">
    <location>
        <begin position="1091"/>
        <end position="1114"/>
    </location>
</feature>
<comment type="catalytic activity">
    <reaction evidence="8">
        <text>L-lysyl-L-alanine(out) = L-lysyl-L-alanine(in)</text>
        <dbReference type="Rhea" id="RHEA:79399"/>
        <dbReference type="ChEBI" id="CHEBI:229954"/>
    </reaction>
</comment>
<evidence type="ECO:0000256" key="5">
    <source>
        <dbReference type="ARBA" id="ARBA00022989"/>
    </source>
</evidence>
<evidence type="ECO:0000256" key="19">
    <source>
        <dbReference type="ARBA" id="ARBA00044919"/>
    </source>
</evidence>
<reference evidence="27" key="2">
    <citation type="submission" date="2018-10" db="EMBL/GenBank/DDBJ databases">
        <title>Effector identification in a new, highly contiguous assembly of the strawberry crown rot pathogen Phytophthora cactorum.</title>
        <authorList>
            <person name="Armitage A.D."/>
            <person name="Nellist C.F."/>
            <person name="Bates H."/>
            <person name="Vickerstaff R.J."/>
            <person name="Harrison R.J."/>
        </authorList>
    </citation>
    <scope>NUCLEOTIDE SEQUENCE</scope>
    <source>
        <strain evidence="27">4032</strain>
        <strain evidence="28">4040</strain>
        <strain evidence="29">P421</strain>
    </source>
</reference>
<dbReference type="Gene3D" id="1.20.1250.20">
    <property type="entry name" value="MFS general substrate transporter like domains"/>
    <property type="match status" value="2"/>
</dbReference>
<evidence type="ECO:0000256" key="16">
    <source>
        <dbReference type="ARBA" id="ARBA00044900"/>
    </source>
</evidence>
<evidence type="ECO:0000259" key="26">
    <source>
        <dbReference type="PROSITE" id="PS50850"/>
    </source>
</evidence>
<accession>A0A329SPV8</accession>
<feature type="transmembrane region" description="Helical" evidence="25">
    <location>
        <begin position="656"/>
        <end position="673"/>
    </location>
</feature>
<name>A0A329SPV8_9STRA</name>
<evidence type="ECO:0000256" key="10">
    <source>
        <dbReference type="ARBA" id="ARBA00044881"/>
    </source>
</evidence>
<feature type="transmembrane region" description="Helical" evidence="25">
    <location>
        <begin position="1058"/>
        <end position="1079"/>
    </location>
</feature>
<comment type="catalytic activity">
    <reaction evidence="15">
        <text>L-arginyl-L-alpha-amino acid(out) = L-arginyl-L-alpha-amino acid(in)</text>
        <dbReference type="Rhea" id="RHEA:79371"/>
        <dbReference type="ChEBI" id="CHEBI:84315"/>
    </reaction>
</comment>
<comment type="similarity">
    <text evidence="2">Belongs to the major facilitator superfamily.</text>
</comment>
<feature type="transmembrane region" description="Helical" evidence="25">
    <location>
        <begin position="1009"/>
        <end position="1026"/>
    </location>
</feature>
<dbReference type="InterPro" id="IPR000048">
    <property type="entry name" value="IQ_motif_EF-hand-BS"/>
</dbReference>
<evidence type="ECO:0000256" key="1">
    <source>
        <dbReference type="ARBA" id="ARBA00004155"/>
    </source>
</evidence>
<evidence type="ECO:0000256" key="20">
    <source>
        <dbReference type="ARBA" id="ARBA00044924"/>
    </source>
</evidence>
<feature type="transmembrane region" description="Helical" evidence="25">
    <location>
        <begin position="823"/>
        <end position="844"/>
    </location>
</feature>
<dbReference type="EMBL" id="RCMK01000037">
    <property type="protein sequence ID" value="KAG2952462.1"/>
    <property type="molecule type" value="Genomic_DNA"/>
</dbReference>
<comment type="catalytic activity">
    <reaction evidence="19">
        <text>L-alanyl-L-lysine(out) = L-alanyl-L-lysine(in)</text>
        <dbReference type="Rhea" id="RHEA:79415"/>
        <dbReference type="ChEBI" id="CHEBI:192470"/>
    </reaction>
</comment>
<evidence type="ECO:0000256" key="4">
    <source>
        <dbReference type="ARBA" id="ARBA00022692"/>
    </source>
</evidence>
<dbReference type="SMART" id="SM00015">
    <property type="entry name" value="IQ"/>
    <property type="match status" value="3"/>
</dbReference>
<feature type="domain" description="Major facilitator superfamily (MFS) profile" evidence="26">
    <location>
        <begin position="657"/>
        <end position="1147"/>
    </location>
</feature>
<evidence type="ECO:0000256" key="25">
    <source>
        <dbReference type="SAM" id="Phobius"/>
    </source>
</evidence>
<dbReference type="InterPro" id="IPR036259">
    <property type="entry name" value="MFS_trans_sf"/>
</dbReference>
<comment type="catalytic activity">
    <reaction evidence="14">
        <text>L-aspartyl-L-lysine(out) = L-aspartyl-L-lysine(in)</text>
        <dbReference type="Rhea" id="RHEA:79411"/>
        <dbReference type="ChEBI" id="CHEBI:229953"/>
    </reaction>
</comment>
<evidence type="ECO:0000256" key="6">
    <source>
        <dbReference type="ARBA" id="ARBA00023136"/>
    </source>
</evidence>
<feature type="transmembrane region" description="Helical" evidence="25">
    <location>
        <begin position="877"/>
        <end position="895"/>
    </location>
</feature>
<keyword evidence="7" id="KW-0458">Lysosome</keyword>
<evidence type="ECO:0000256" key="2">
    <source>
        <dbReference type="ARBA" id="ARBA00008335"/>
    </source>
</evidence>
<dbReference type="Pfam" id="PF07690">
    <property type="entry name" value="MFS_1"/>
    <property type="match status" value="2"/>
</dbReference>
<feature type="transmembrane region" description="Helical" evidence="25">
    <location>
        <begin position="1126"/>
        <end position="1145"/>
    </location>
</feature>
<evidence type="ECO:0000256" key="15">
    <source>
        <dbReference type="ARBA" id="ARBA00044899"/>
    </source>
</evidence>
<dbReference type="CDD" id="cd23767">
    <property type="entry name" value="IQCD"/>
    <property type="match status" value="1"/>
</dbReference>
<comment type="catalytic activity">
    <reaction evidence="18">
        <text>L-histidyl-L-alpha-amino acid(out) = L-histidyl-L-alpha-amino acid(in)</text>
        <dbReference type="Rhea" id="RHEA:79379"/>
        <dbReference type="ChEBI" id="CHEBI:229964"/>
    </reaction>
</comment>
<dbReference type="OrthoDB" id="424834at2759"/>
<dbReference type="PROSITE" id="PS50850">
    <property type="entry name" value="MFS"/>
    <property type="match status" value="1"/>
</dbReference>
<keyword evidence="31" id="KW-1185">Reference proteome</keyword>
<comment type="catalytic activity">
    <reaction evidence="10">
        <text>L-alpha-aminoacyl-L-arginine(out) = L-alpha-aminoacyl-L-arginine(in)</text>
        <dbReference type="Rhea" id="RHEA:79367"/>
        <dbReference type="ChEBI" id="CHEBI:229968"/>
    </reaction>
</comment>
<dbReference type="STRING" id="29920.A0A329SPV8"/>
<dbReference type="GO" id="GO:0022857">
    <property type="term" value="F:transmembrane transporter activity"/>
    <property type="evidence" value="ECO:0007669"/>
    <property type="project" value="InterPro"/>
</dbReference>
<dbReference type="EMBL" id="RCMV01000035">
    <property type="protein sequence ID" value="KAG3227447.1"/>
    <property type="molecule type" value="Genomic_DNA"/>
</dbReference>
<comment type="catalytic activity">
    <reaction evidence="13">
        <text>L-alpha-aminoacyl-L-lysine(out) = L-alpha-aminoacyl-L-lysine(in)</text>
        <dbReference type="Rhea" id="RHEA:79383"/>
        <dbReference type="ChEBI" id="CHEBI:229966"/>
    </reaction>
</comment>
<proteinExistence type="inferred from homology"/>
<dbReference type="VEuPathDB" id="FungiDB:PC110_g5045"/>
<evidence type="ECO:0000256" key="22">
    <source>
        <dbReference type="ARBA" id="ARBA00045018"/>
    </source>
</evidence>
<dbReference type="Proteomes" id="UP000760860">
    <property type="component" value="Unassembled WGS sequence"/>
</dbReference>
<evidence type="ECO:0000256" key="18">
    <source>
        <dbReference type="ARBA" id="ARBA00044912"/>
    </source>
</evidence>
<dbReference type="Pfam" id="PF00612">
    <property type="entry name" value="IQ"/>
    <property type="match status" value="1"/>
</dbReference>
<dbReference type="Proteomes" id="UP000251314">
    <property type="component" value="Unassembled WGS sequence"/>
</dbReference>
<evidence type="ECO:0000256" key="9">
    <source>
        <dbReference type="ARBA" id="ARBA00044878"/>
    </source>
</evidence>
<comment type="subcellular location">
    <subcellularLocation>
        <location evidence="1">Lysosome membrane</location>
        <topology evidence="1">Multi-pass membrane protein</topology>
    </subcellularLocation>
</comment>
<evidence type="ECO:0000256" key="7">
    <source>
        <dbReference type="ARBA" id="ARBA00023228"/>
    </source>
</evidence>
<feature type="transmembrane region" description="Helical" evidence="25">
    <location>
        <begin position="1033"/>
        <end position="1052"/>
    </location>
</feature>
<dbReference type="PANTHER" id="PTHR23512">
    <property type="entry name" value="MAJOR FACILITATOR SUPERFAMILY DOMAIN-CONTAINING PROTEIN 1"/>
    <property type="match status" value="1"/>
</dbReference>
<keyword evidence="4 25" id="KW-0812">Transmembrane</keyword>
<dbReference type="AlphaFoldDB" id="A0A329SPV8"/>
<comment type="caution">
    <text evidence="30">The sequence shown here is derived from an EMBL/GenBank/DDBJ whole genome shotgun (WGS) entry which is preliminary data.</text>
</comment>
<comment type="catalytic activity">
    <reaction evidence="16">
        <text>L-lysyl-L-lysine(out) = L-lysyl-L-lysine(in)</text>
        <dbReference type="Rhea" id="RHEA:79403"/>
        <dbReference type="ChEBI" id="CHEBI:229956"/>
    </reaction>
</comment>
<comment type="subunit">
    <text evidence="24">Homodimer. Interacts with lysosomal protein GLMP (via lumenal domain); the interaction starts while both proteins are still in the endoplasmic reticulum and is required for stabilization of MFSD1 in lysosomes but has no direct effect on its targeting to lysosomes or transporter activity.</text>
</comment>
<dbReference type="InterPro" id="IPR020846">
    <property type="entry name" value="MFS_dom"/>
</dbReference>
<evidence type="ECO:0000256" key="24">
    <source>
        <dbReference type="ARBA" id="ARBA00046376"/>
    </source>
</evidence>
<dbReference type="PANTHER" id="PTHR23512:SF3">
    <property type="entry name" value="MAJOR FACILITATOR SUPERFAMILY DOMAIN-CONTAINING PROTEIN 1"/>
    <property type="match status" value="1"/>
</dbReference>
<sequence>MGFRTPTGGNRKREEGFVNLIERLAACNETKWSVPSILNEVLPEQRNLCEARHLLEPRIPTIFDKKRQITKTADDKTKLIRSVAPLRAILVPPRSWMGSLRADASKNQPLIMASDKATNTLREHVLTIWEDKFRLKCLAVEDVLFLLAHPSVANTLESASFLRESNLTYDQVMELEMALVMLRQQDRWSNAHSPKVSHLSLCDKLARNAWIHGRALPASRSSCVMLPEVIVLKRTLPRTVARAKLPQKQRMIPIKTGQTLATPKATTPQQTDCSLEIREWVRDHCMEEMARSFAMRKQFAVEKIWIVVSRNLQQTKCRRFAHWRQQTMWMQCQQQIRRFCQLKCALWVLQRSRKRLECAVFRLWCRWMVNVACQREDETIAATVAIQSWIRGVRGKHTAAIHHLHQAATLIQAQWRGFHSRRMFKRKKRFIAYDVAAHRVQRFYHSYLFRVRCTVWMKQQRAARVVTRACVRYIEKKRDYLAWCHHVARYRAAVSIQIWMRRKRKRIALAKAKHDRLANARRVLFNFFRYTRFIRSFGLRVESGLKRKTAAAVLLQNAYRAKQARARFYELKVHLEDQRRQEILTLMWNNAYATIIQKWWRKRKLMRRRQYLSKDIKVTTAPKVDAIEKYFRVNLSHSDFPSFPPEIMTEKSELRVRWLVLFLSCVLMIGNYYCFDNPAALKSQLQQHFSDIPKDRYEFLFNLLYTLYSIPNILLPFFGGVLVDRFGARVMLFAFSTAILIGQLIFATGCSLSSFNLMLFGRVVFGFGGESLGVAQGTLVASWFKNSELALALGINLSVARLGSVINNELSPVVAQASGVSSALWVGVIMCVASAFTVLLVIPIDKRAEKMSKENQKEGVIAAESIHFSDIKHFRPAFWLLALSCLVVYGCVIPFNNVASSLLMERDFFKEPPELCRRCGEGLYIGEIDCQEIVPGCPSVPPYGWPLPLLSANCTIKVPLDQWNCSTSPPLIFGDKINCDDEAWKLGPLTKTYCATKTDAAQKAATPMSIPYIISAVISPFLGFVVDRIGLRAILALVAPLALTVVHVMLGLTQVSLYVPLVLQGVAYSVFAAALWPSVPYVVEAKHVGTAYGAITAIQNIGLALFPLAVAAEFNHDDRYIPGVELLFVSFGVLGSLVGIALNVVDYQNGSILNHTNAKKRRVSLMLDEDALDQEALLAAEH</sequence>
<evidence type="ECO:0000313" key="31">
    <source>
        <dbReference type="Proteomes" id="UP000251314"/>
    </source>
</evidence>
<evidence type="ECO:0000256" key="8">
    <source>
        <dbReference type="ARBA" id="ARBA00044876"/>
    </source>
</evidence>
<dbReference type="Proteomes" id="UP000774804">
    <property type="component" value="Unassembled WGS sequence"/>
</dbReference>
<evidence type="ECO:0000313" key="28">
    <source>
        <dbReference type="EMBL" id="KAG2952462.1"/>
    </source>
</evidence>
<dbReference type="SUPFAM" id="SSF103473">
    <property type="entry name" value="MFS general substrate transporter"/>
    <property type="match status" value="2"/>
</dbReference>
<comment type="catalytic activity">
    <reaction evidence="20">
        <text>L-lysyl-glycine(out) = L-lysyl-glycine(in)</text>
        <dbReference type="Rhea" id="RHEA:79407"/>
        <dbReference type="ChEBI" id="CHEBI:191202"/>
    </reaction>
</comment>
<reference evidence="30 31" key="1">
    <citation type="submission" date="2018-01" db="EMBL/GenBank/DDBJ databases">
        <title>Draft genome of the strawberry crown rot pathogen Phytophthora cactorum.</title>
        <authorList>
            <person name="Armitage A.D."/>
            <person name="Lysoe E."/>
            <person name="Nellist C.F."/>
            <person name="Harrison R.J."/>
            <person name="Brurberg M.B."/>
        </authorList>
    </citation>
    <scope>NUCLEOTIDE SEQUENCE [LARGE SCALE GENOMIC DNA]</scope>
    <source>
        <strain evidence="30 31">10300</strain>
    </source>
</reference>
<dbReference type="Gene3D" id="1.20.5.190">
    <property type="match status" value="1"/>
</dbReference>
<comment type="catalytic activity">
    <reaction evidence="12">
        <text>L-lysyl-L-alpha-amino acid(out) = L-lysyl-L-alpha-amino acid(in)</text>
        <dbReference type="Rhea" id="RHEA:79387"/>
        <dbReference type="ChEBI" id="CHEBI:229965"/>
    </reaction>
</comment>
<keyword evidence="3" id="KW-0813">Transport</keyword>
<evidence type="ECO:0000256" key="23">
    <source>
        <dbReference type="ARBA" id="ARBA00045709"/>
    </source>
</evidence>
<evidence type="ECO:0000256" key="11">
    <source>
        <dbReference type="ARBA" id="ARBA00044884"/>
    </source>
</evidence>
<comment type="catalytic activity">
    <reaction evidence="11">
        <text>L-alpha-aminoacyl-L-histidine(out) = L-alpha-aminoacyl-L-histidine(in)</text>
        <dbReference type="Rhea" id="RHEA:79375"/>
        <dbReference type="ChEBI" id="CHEBI:229967"/>
    </reaction>
</comment>